<dbReference type="SUPFAM" id="SSF48230">
    <property type="entry name" value="Chondroitin AC/alginate lyase"/>
    <property type="match status" value="1"/>
</dbReference>
<dbReference type="STRING" id="1642646.ING2E5A_2899"/>
<evidence type="ECO:0000313" key="5">
    <source>
        <dbReference type="Proteomes" id="UP000178485"/>
    </source>
</evidence>
<evidence type="ECO:0000256" key="2">
    <source>
        <dbReference type="ARBA" id="ARBA00023239"/>
    </source>
</evidence>
<name>A0A1G4GAX4_9BACT</name>
<dbReference type="RefSeq" id="WP_197678507.1">
    <property type="nucleotide sequence ID" value="NZ_LT608328.1"/>
</dbReference>
<feature type="domain" description="Alginate lyase" evidence="3">
    <location>
        <begin position="278"/>
        <end position="493"/>
    </location>
</feature>
<dbReference type="InterPro" id="IPR013783">
    <property type="entry name" value="Ig-like_fold"/>
</dbReference>
<dbReference type="AlphaFoldDB" id="A0A1G4GAX4"/>
<evidence type="ECO:0000256" key="1">
    <source>
        <dbReference type="ARBA" id="ARBA00022729"/>
    </source>
</evidence>
<evidence type="ECO:0000313" key="4">
    <source>
        <dbReference type="EMBL" id="SCM59694.1"/>
    </source>
</evidence>
<dbReference type="EMBL" id="LT608328">
    <property type="protein sequence ID" value="SCM59694.1"/>
    <property type="molecule type" value="Genomic_DNA"/>
</dbReference>
<keyword evidence="5" id="KW-1185">Reference proteome</keyword>
<accession>A0A1G4GAX4</accession>
<keyword evidence="2 4" id="KW-0456">Lyase</keyword>
<reference evidence="4 5" key="1">
    <citation type="submission" date="2016-08" db="EMBL/GenBank/DDBJ databases">
        <authorList>
            <person name="Seilhamer J.J."/>
        </authorList>
    </citation>
    <scope>NUCLEOTIDE SEQUENCE [LARGE SCALE GENOMIC DNA]</scope>
    <source>
        <strain evidence="4">ING2-E5A</strain>
    </source>
</reference>
<protein>
    <submittedName>
        <fullName evidence="4">Polysaccharide lyase family 8, super-sandwich domain protein</fullName>
    </submittedName>
</protein>
<organism evidence="4 5">
    <name type="scientific">Petrimonas mucosa</name>
    <dbReference type="NCBI Taxonomy" id="1642646"/>
    <lineage>
        <taxon>Bacteria</taxon>
        <taxon>Pseudomonadati</taxon>
        <taxon>Bacteroidota</taxon>
        <taxon>Bacteroidia</taxon>
        <taxon>Bacteroidales</taxon>
        <taxon>Dysgonomonadaceae</taxon>
        <taxon>Petrimonas</taxon>
    </lineage>
</organism>
<dbReference type="PROSITE" id="PS51257">
    <property type="entry name" value="PROKAR_LIPOPROTEIN"/>
    <property type="match status" value="1"/>
</dbReference>
<dbReference type="Pfam" id="PF05426">
    <property type="entry name" value="Alginate_lyase"/>
    <property type="match status" value="1"/>
</dbReference>
<evidence type="ECO:0000259" key="3">
    <source>
        <dbReference type="Pfam" id="PF05426"/>
    </source>
</evidence>
<dbReference type="InterPro" id="IPR008929">
    <property type="entry name" value="Chondroitin_lyas"/>
</dbReference>
<proteinExistence type="predicted"/>
<dbReference type="Gene3D" id="2.60.40.10">
    <property type="entry name" value="Immunoglobulins"/>
    <property type="match status" value="1"/>
</dbReference>
<dbReference type="Gene3D" id="1.50.10.100">
    <property type="entry name" value="Chondroitin AC/alginate lyase"/>
    <property type="match status" value="1"/>
</dbReference>
<dbReference type="GO" id="GO:0016829">
    <property type="term" value="F:lyase activity"/>
    <property type="evidence" value="ECO:0007669"/>
    <property type="project" value="UniProtKB-KW"/>
</dbReference>
<sequence length="556" mass="62747">MKILFKYIALCLFAVFISCDKPEAVTSAKVETLEASEVTDHTALCKGKIIDKGSGTIARYGIELDDGSGFKPFQRTMTSGNDFGVQLNNLVPNKTYRYRAFVDDGTIQYGSEKQFTTLAQMVPNVTLDPIMISENSAIVNFSRVAPYKEWGVHYSETSATSASPVKNENFQADVIVDGLKPNTKYDVLPYVIDNNSHVIYLDKISFQTLDPSAVKVAGVHNMHPIEQLRFVKYNIVRRVEPYSTAYRSLIKDADLIIDSEQEHNAIADFYIPGYYQDPVTHRANVAGMDNDAYAAYATALAYRLSGDTKYGEKALYFLKAWYTINKSYSGYDGQLAMARSACGLVIAAELMNGTELWGVVEQNQFNRWVQEVYQKSGNSIRNRKNNWADWGRYASLLSASITENNAEVNENIRLIKSDLFIKIAPDGHMPEEVGRNADGMWYTYFSLSPLTAAVWIAYNITGENIFEMESNEGASIQKAVDFLLEHVKDPSKWEWHDNPTKGSPTKWPGNLMEALYGIYKNQEYVDYVAGSRPIVYKDHFTWTFPTLMPLSLTDYK</sequence>
<dbReference type="GO" id="GO:0042597">
    <property type="term" value="C:periplasmic space"/>
    <property type="evidence" value="ECO:0007669"/>
    <property type="project" value="InterPro"/>
</dbReference>
<dbReference type="InterPro" id="IPR008397">
    <property type="entry name" value="Alginate_lyase_dom"/>
</dbReference>
<keyword evidence="1" id="KW-0732">Signal</keyword>
<gene>
    <name evidence="4" type="ORF">ING2E5A_2899</name>
</gene>
<dbReference type="KEGG" id="pmuc:ING2E5A_2899"/>
<dbReference type="Proteomes" id="UP000178485">
    <property type="component" value="Chromosome i"/>
</dbReference>